<dbReference type="Pfam" id="PF05979">
    <property type="entry name" value="DUF896"/>
    <property type="match status" value="1"/>
</dbReference>
<comment type="subcellular location">
    <subcellularLocation>
        <location evidence="2">Cytoplasm</location>
    </subcellularLocation>
</comment>
<gene>
    <name evidence="4" type="ORF">ATX59_04695</name>
</gene>
<evidence type="ECO:0000313" key="5">
    <source>
        <dbReference type="Proteomes" id="UP000181728"/>
    </source>
</evidence>
<feature type="region of interest" description="Disordered" evidence="3">
    <location>
        <begin position="1"/>
        <end position="23"/>
    </location>
</feature>
<proteinExistence type="inferred from homology"/>
<dbReference type="HAMAP" id="MF_01103">
    <property type="entry name" value="UPF0291"/>
    <property type="match status" value="1"/>
</dbReference>
<feature type="compositionally biased region" description="Basic and acidic residues" evidence="3">
    <location>
        <begin position="1"/>
        <end position="15"/>
    </location>
</feature>
<dbReference type="InterPro" id="IPR009242">
    <property type="entry name" value="DUF896"/>
</dbReference>
<comment type="caution">
    <text evidence="4">The sequence shown here is derived from an EMBL/GenBank/DDBJ whole genome shotgun (WGS) entry which is preliminary data.</text>
</comment>
<dbReference type="SUPFAM" id="SSF158221">
    <property type="entry name" value="YnzC-like"/>
    <property type="match status" value="1"/>
</dbReference>
<dbReference type="EMBL" id="MLOK01000037">
    <property type="protein sequence ID" value="OIM21296.1"/>
    <property type="molecule type" value="Genomic_DNA"/>
</dbReference>
<dbReference type="RefSeq" id="WP_032811293.1">
    <property type="nucleotide sequence ID" value="NZ_CP014324.1"/>
</dbReference>
<evidence type="ECO:0000256" key="1">
    <source>
        <dbReference type="ARBA" id="ARBA00022490"/>
    </source>
</evidence>
<dbReference type="PANTHER" id="PTHR37300">
    <property type="entry name" value="UPF0291 PROTEIN CBO2609/CLC_2481"/>
    <property type="match status" value="1"/>
</dbReference>
<dbReference type="GO" id="GO:0005737">
    <property type="term" value="C:cytoplasm"/>
    <property type="evidence" value="ECO:0007669"/>
    <property type="project" value="UniProtKB-SubCell"/>
</dbReference>
<organism evidence="4 5">
    <name type="scientific">Oenococcus oeni</name>
    <name type="common">Leuconostoc oenos</name>
    <dbReference type="NCBI Taxonomy" id="1247"/>
    <lineage>
        <taxon>Bacteria</taxon>
        <taxon>Bacillati</taxon>
        <taxon>Bacillota</taxon>
        <taxon>Bacilli</taxon>
        <taxon>Lactobacillales</taxon>
        <taxon>Lactobacillaceae</taxon>
        <taxon>Oenococcus</taxon>
    </lineage>
</organism>
<dbReference type="Gene3D" id="1.10.287.540">
    <property type="entry name" value="Helix hairpin bin"/>
    <property type="match status" value="1"/>
</dbReference>
<sequence>MGDNSRSEKEHKEPEFIVDEDEQAKNEALRARINELAAKQKTSKGLTEAEKKEQKQLRQKFLENFRKTFRSQVEMLQVFDKNGKEVTPKKVIDIQKKKGLR</sequence>
<dbReference type="AlphaFoldDB" id="A0A3S7H4Q2"/>
<comment type="similarity">
    <text evidence="2">Belongs to the UPF0291 family.</text>
</comment>
<accession>A0A3S7H4Q2</accession>
<keyword evidence="1 2" id="KW-0963">Cytoplasm</keyword>
<evidence type="ECO:0000256" key="2">
    <source>
        <dbReference type="HAMAP-Rule" id="MF_01103"/>
    </source>
</evidence>
<reference evidence="4 5" key="1">
    <citation type="journal article" date="2016" name="BMC Genomics">
        <title>Consensus pan-genome assembly of the specialised wine bacterium Oenococcus oeni.</title>
        <authorList>
            <person name="Sternes P.R."/>
            <person name="Borneman A.R."/>
        </authorList>
    </citation>
    <scope>NUCLEOTIDE SEQUENCE [LARGE SCALE GENOMIC DNA]</scope>
    <source>
        <strain evidence="4 5">AWRIB661</strain>
    </source>
</reference>
<evidence type="ECO:0000256" key="3">
    <source>
        <dbReference type="SAM" id="MobiDB-lite"/>
    </source>
</evidence>
<dbReference type="Proteomes" id="UP000181728">
    <property type="component" value="Unassembled WGS sequence"/>
</dbReference>
<dbReference type="PANTHER" id="PTHR37300:SF1">
    <property type="entry name" value="UPF0291 PROTEIN YNZC"/>
    <property type="match status" value="1"/>
</dbReference>
<evidence type="ECO:0000313" key="4">
    <source>
        <dbReference type="EMBL" id="OIM21296.1"/>
    </source>
</evidence>
<name>A0A3S7H4Q2_OENOE</name>
<protein>
    <recommendedName>
        <fullName evidence="2">UPF0291 protein ATX59_04695</fullName>
    </recommendedName>
</protein>